<dbReference type="CDD" id="cd00038">
    <property type="entry name" value="CAP_ED"/>
    <property type="match status" value="1"/>
</dbReference>
<evidence type="ECO:0000313" key="4">
    <source>
        <dbReference type="Proteomes" id="UP000727907"/>
    </source>
</evidence>
<name>A0ABS6IE62_9HYPH</name>
<evidence type="ECO:0000259" key="2">
    <source>
        <dbReference type="PROSITE" id="PS51063"/>
    </source>
</evidence>
<comment type="caution">
    <text evidence="3">The sequence shown here is derived from an EMBL/GenBank/DDBJ whole genome shotgun (WGS) entry which is preliminary data.</text>
</comment>
<feature type="domain" description="Cyclic nucleotide-binding" evidence="1">
    <location>
        <begin position="35"/>
        <end position="114"/>
    </location>
</feature>
<feature type="domain" description="HTH crp-type" evidence="2">
    <location>
        <begin position="146"/>
        <end position="218"/>
    </location>
</feature>
<keyword evidence="4" id="KW-1185">Reference proteome</keyword>
<dbReference type="InterPro" id="IPR000595">
    <property type="entry name" value="cNMP-bd_dom"/>
</dbReference>
<dbReference type="RefSeq" id="WP_216957172.1">
    <property type="nucleotide sequence ID" value="NZ_JAHOPB010000001.1"/>
</dbReference>
<dbReference type="EMBL" id="JAHOPB010000001">
    <property type="protein sequence ID" value="MBU8872894.1"/>
    <property type="molecule type" value="Genomic_DNA"/>
</dbReference>
<dbReference type="PROSITE" id="PS50042">
    <property type="entry name" value="CNMP_BINDING_3"/>
    <property type="match status" value="1"/>
</dbReference>
<dbReference type="Proteomes" id="UP000727907">
    <property type="component" value="Unassembled WGS sequence"/>
</dbReference>
<dbReference type="PROSITE" id="PS51063">
    <property type="entry name" value="HTH_CRP_2"/>
    <property type="match status" value="1"/>
</dbReference>
<dbReference type="InterPro" id="IPR012318">
    <property type="entry name" value="HTH_CRP"/>
</dbReference>
<sequence length="226" mass="25083">MQTTAIRPQHSTPAIVFKRSATPACRSGAIGLTQHFAKGDELFAEGDEADYFYKVVSGSIRSYKLLSDGRRQIDAFHLPGDIFGLEADSDHRFTAEAVEATSVIAFRRSRLVELTADDPAFGEQVMMSMMRSLERAQDHMLLLGRKTAQEKLASFLLEMAERLSQQDGHVVLPMQRADIADHLGLTIETVSRTLTQLARNHLIGLRSGSRDVDLCDIKGLRHLQGC</sequence>
<organism evidence="3 4">
    <name type="scientific">Reyranella humidisoli</name>
    <dbReference type="NCBI Taxonomy" id="2849149"/>
    <lineage>
        <taxon>Bacteria</taxon>
        <taxon>Pseudomonadati</taxon>
        <taxon>Pseudomonadota</taxon>
        <taxon>Alphaproteobacteria</taxon>
        <taxon>Hyphomicrobiales</taxon>
        <taxon>Reyranellaceae</taxon>
        <taxon>Reyranella</taxon>
    </lineage>
</organism>
<dbReference type="PANTHER" id="PTHR24567">
    <property type="entry name" value="CRP FAMILY TRANSCRIPTIONAL REGULATORY PROTEIN"/>
    <property type="match status" value="1"/>
</dbReference>
<dbReference type="PANTHER" id="PTHR24567:SF75">
    <property type="entry name" value="FUMARATE AND NITRATE REDUCTION REGULATORY PROTEIN"/>
    <property type="match status" value="1"/>
</dbReference>
<evidence type="ECO:0000313" key="3">
    <source>
        <dbReference type="EMBL" id="MBU8872894.1"/>
    </source>
</evidence>
<dbReference type="SMART" id="SM00100">
    <property type="entry name" value="cNMP"/>
    <property type="match status" value="1"/>
</dbReference>
<dbReference type="CDD" id="cd00092">
    <property type="entry name" value="HTH_CRP"/>
    <property type="match status" value="1"/>
</dbReference>
<dbReference type="SMART" id="SM00419">
    <property type="entry name" value="HTH_CRP"/>
    <property type="match status" value="1"/>
</dbReference>
<proteinExistence type="predicted"/>
<dbReference type="Pfam" id="PF00027">
    <property type="entry name" value="cNMP_binding"/>
    <property type="match status" value="1"/>
</dbReference>
<protein>
    <submittedName>
        <fullName evidence="3">Helix-turn-helix domain-containing protein</fullName>
    </submittedName>
</protein>
<gene>
    <name evidence="3" type="ORF">KQ910_03925</name>
</gene>
<accession>A0ABS6IE62</accession>
<reference evidence="3 4" key="1">
    <citation type="submission" date="2021-06" db="EMBL/GenBank/DDBJ databases">
        <authorList>
            <person name="Lee D.H."/>
        </authorList>
    </citation>
    <scope>NUCLEOTIDE SEQUENCE [LARGE SCALE GENOMIC DNA]</scope>
    <source>
        <strain evidence="3 4">MMS21-HV4-11</strain>
    </source>
</reference>
<evidence type="ECO:0000259" key="1">
    <source>
        <dbReference type="PROSITE" id="PS50042"/>
    </source>
</evidence>
<dbReference type="InterPro" id="IPR050397">
    <property type="entry name" value="Env_Response_Regulators"/>
</dbReference>
<dbReference type="Pfam" id="PF13545">
    <property type="entry name" value="HTH_Crp_2"/>
    <property type="match status" value="1"/>
</dbReference>